<dbReference type="HOGENOM" id="CLU_167201_0_0_1"/>
<evidence type="ECO:0000256" key="2">
    <source>
        <dbReference type="SAM" id="Phobius"/>
    </source>
</evidence>
<keyword evidence="4" id="KW-1185">Reference proteome</keyword>
<dbReference type="VEuPathDB" id="FungiDB:HpaG812014"/>
<keyword evidence="2" id="KW-0472">Membrane</keyword>
<dbReference type="EMBL" id="JH598062">
    <property type="status" value="NOT_ANNOTATED_CDS"/>
    <property type="molecule type" value="Genomic_DNA"/>
</dbReference>
<dbReference type="AlphaFoldDB" id="M4BZJ1"/>
<reference evidence="3" key="2">
    <citation type="submission" date="2015-06" db="UniProtKB">
        <authorList>
            <consortium name="EnsemblProtists"/>
        </authorList>
    </citation>
    <scope>IDENTIFICATION</scope>
    <source>
        <strain evidence="3">Emoy2</strain>
    </source>
</reference>
<evidence type="ECO:0000256" key="1">
    <source>
        <dbReference type="SAM" id="MobiDB-lite"/>
    </source>
</evidence>
<evidence type="ECO:0000313" key="4">
    <source>
        <dbReference type="Proteomes" id="UP000011713"/>
    </source>
</evidence>
<dbReference type="Proteomes" id="UP000011713">
    <property type="component" value="Unassembled WGS sequence"/>
</dbReference>
<accession>M4BZJ1</accession>
<dbReference type="EnsemblProtists" id="HpaT812014">
    <property type="protein sequence ID" value="HpaP812014"/>
    <property type="gene ID" value="HpaG812014"/>
</dbReference>
<organism evidence="3 4">
    <name type="scientific">Hyaloperonospora arabidopsidis (strain Emoy2)</name>
    <name type="common">Downy mildew agent</name>
    <name type="synonym">Peronospora arabidopsidis</name>
    <dbReference type="NCBI Taxonomy" id="559515"/>
    <lineage>
        <taxon>Eukaryota</taxon>
        <taxon>Sar</taxon>
        <taxon>Stramenopiles</taxon>
        <taxon>Oomycota</taxon>
        <taxon>Peronosporomycetes</taxon>
        <taxon>Peronosporales</taxon>
        <taxon>Peronosporaceae</taxon>
        <taxon>Hyaloperonospora</taxon>
    </lineage>
</organism>
<sequence length="93" mass="11013">MTGLYMLTLDIVALFGFLCALLNVLLPLLVFMLRLLLVNVPQGWQNWLLHRAQQRELQRLQSRVDALIVKKQMQEQQTRRRLRAPSAEKRRMD</sequence>
<dbReference type="eggNOG" id="ENOG502SFF6">
    <property type="taxonomic scope" value="Eukaryota"/>
</dbReference>
<keyword evidence="2" id="KW-0812">Transmembrane</keyword>
<dbReference type="OMA" id="AKWETHR"/>
<proteinExistence type="predicted"/>
<dbReference type="InParanoid" id="M4BZJ1"/>
<feature type="transmembrane region" description="Helical" evidence="2">
    <location>
        <begin position="12"/>
        <end position="37"/>
    </location>
</feature>
<name>M4BZJ1_HYAAE</name>
<reference evidence="4" key="1">
    <citation type="journal article" date="2010" name="Science">
        <title>Signatures of adaptation to obligate biotrophy in the Hyaloperonospora arabidopsidis genome.</title>
        <authorList>
            <person name="Baxter L."/>
            <person name="Tripathy S."/>
            <person name="Ishaque N."/>
            <person name="Boot N."/>
            <person name="Cabral A."/>
            <person name="Kemen E."/>
            <person name="Thines M."/>
            <person name="Ah-Fong A."/>
            <person name="Anderson R."/>
            <person name="Badejoko W."/>
            <person name="Bittner-Eddy P."/>
            <person name="Boore J.L."/>
            <person name="Chibucos M.C."/>
            <person name="Coates M."/>
            <person name="Dehal P."/>
            <person name="Delehaunty K."/>
            <person name="Dong S."/>
            <person name="Downton P."/>
            <person name="Dumas B."/>
            <person name="Fabro G."/>
            <person name="Fronick C."/>
            <person name="Fuerstenberg S.I."/>
            <person name="Fulton L."/>
            <person name="Gaulin E."/>
            <person name="Govers F."/>
            <person name="Hughes L."/>
            <person name="Humphray S."/>
            <person name="Jiang R.H."/>
            <person name="Judelson H."/>
            <person name="Kamoun S."/>
            <person name="Kyung K."/>
            <person name="Meijer H."/>
            <person name="Minx P."/>
            <person name="Morris P."/>
            <person name="Nelson J."/>
            <person name="Phuntumart V."/>
            <person name="Qutob D."/>
            <person name="Rehmany A."/>
            <person name="Rougon-Cardoso A."/>
            <person name="Ryden P."/>
            <person name="Torto-Alalibo T."/>
            <person name="Studholme D."/>
            <person name="Wang Y."/>
            <person name="Win J."/>
            <person name="Wood J."/>
            <person name="Clifton S.W."/>
            <person name="Rogers J."/>
            <person name="Van den Ackerveken G."/>
            <person name="Jones J.D."/>
            <person name="McDowell J.M."/>
            <person name="Beynon J."/>
            <person name="Tyler B.M."/>
        </authorList>
    </citation>
    <scope>NUCLEOTIDE SEQUENCE [LARGE SCALE GENOMIC DNA]</scope>
    <source>
        <strain evidence="4">Emoy2</strain>
    </source>
</reference>
<evidence type="ECO:0000313" key="3">
    <source>
        <dbReference type="EnsemblProtists" id="HpaP812014"/>
    </source>
</evidence>
<keyword evidence="2" id="KW-1133">Transmembrane helix</keyword>
<protein>
    <submittedName>
        <fullName evidence="3">Uncharacterized protein</fullName>
    </submittedName>
</protein>
<feature type="region of interest" description="Disordered" evidence="1">
    <location>
        <begin position="72"/>
        <end position="93"/>
    </location>
</feature>